<accession>A0A8H2VVG8</accession>
<evidence type="ECO:0000313" key="2">
    <source>
        <dbReference type="Proteomes" id="UP000624404"/>
    </source>
</evidence>
<proteinExistence type="predicted"/>
<keyword evidence="2" id="KW-1185">Reference proteome</keyword>
<name>A0A8H2VVG8_9HELO</name>
<gene>
    <name evidence="1" type="ORF">SCLTRI_LOCUS5433</name>
</gene>
<comment type="caution">
    <text evidence="1">The sequence shown here is derived from an EMBL/GenBank/DDBJ whole genome shotgun (WGS) entry which is preliminary data.</text>
</comment>
<dbReference type="AlphaFoldDB" id="A0A8H2VVG8"/>
<organism evidence="1 2">
    <name type="scientific">Sclerotinia trifoliorum</name>
    <dbReference type="NCBI Taxonomy" id="28548"/>
    <lineage>
        <taxon>Eukaryota</taxon>
        <taxon>Fungi</taxon>
        <taxon>Dikarya</taxon>
        <taxon>Ascomycota</taxon>
        <taxon>Pezizomycotina</taxon>
        <taxon>Leotiomycetes</taxon>
        <taxon>Helotiales</taxon>
        <taxon>Sclerotiniaceae</taxon>
        <taxon>Sclerotinia</taxon>
    </lineage>
</organism>
<sequence>MFLDSLSNNCSFTGTTRINLTILAKGESLMRLVCAHPCALPQTTYLPTYLPTYPTTYLPTYLCLSSIYPSHKSFDAAKAWHTIILRDLNFSSDGRSKGNSLHTTFLLGLDQGSRR</sequence>
<dbReference type="Proteomes" id="UP000624404">
    <property type="component" value="Unassembled WGS sequence"/>
</dbReference>
<reference evidence="1" key="1">
    <citation type="submission" date="2020-10" db="EMBL/GenBank/DDBJ databases">
        <authorList>
            <person name="Kusch S."/>
        </authorList>
    </citation>
    <scope>NUCLEOTIDE SEQUENCE</scope>
    <source>
        <strain evidence="1">SwB9</strain>
    </source>
</reference>
<dbReference type="EMBL" id="CAJHIA010000016">
    <property type="protein sequence ID" value="CAD6445647.1"/>
    <property type="molecule type" value="Genomic_DNA"/>
</dbReference>
<evidence type="ECO:0000313" key="1">
    <source>
        <dbReference type="EMBL" id="CAD6445647.1"/>
    </source>
</evidence>
<protein>
    <submittedName>
        <fullName evidence="1">36d8b235-ae6b-4520-aa0d-923f317bb8e9</fullName>
    </submittedName>
</protein>